<proteinExistence type="inferred from homology"/>
<evidence type="ECO:0000256" key="6">
    <source>
        <dbReference type="SAM" id="MobiDB-lite"/>
    </source>
</evidence>
<feature type="coiled-coil region" evidence="5">
    <location>
        <begin position="373"/>
        <end position="400"/>
    </location>
</feature>
<dbReference type="PANTHER" id="PTHR15239:SF6">
    <property type="entry name" value="RIBOSOME QUALITY CONTROL COMPLEX SUBUNIT NEMF"/>
    <property type="match status" value="1"/>
</dbReference>
<keyword evidence="5" id="KW-0175">Coiled coil</keyword>
<evidence type="ECO:0000313" key="9">
    <source>
        <dbReference type="Proteomes" id="UP001418796"/>
    </source>
</evidence>
<dbReference type="Pfam" id="PF05833">
    <property type="entry name" value="NFACT_N"/>
    <property type="match status" value="1"/>
</dbReference>
<dbReference type="Gene3D" id="2.30.310.10">
    <property type="entry name" value="ibrinogen binding protein from staphylococcus aureus domain"/>
    <property type="match status" value="1"/>
</dbReference>
<dbReference type="InterPro" id="IPR008532">
    <property type="entry name" value="NFACT_RNA-bd"/>
</dbReference>
<name>A0ABU9VJ28_9BACI</name>
<dbReference type="Gene3D" id="3.40.970.40">
    <property type="entry name" value="fibrinogen binding protein from staphylococcus aureus domain like"/>
    <property type="match status" value="1"/>
</dbReference>
<dbReference type="Proteomes" id="UP001418796">
    <property type="component" value="Unassembled WGS sequence"/>
</dbReference>
<sequence>MSFDGLMTRAVIHECANQLASGRISKIYQPFKTELIFTIRANGKNHSLLLSANASFARAHLTEEKYDNPSVPPMFCMLLRKHLEGGVIKNIQQDQMDRIIHLDVVNRDELGDEKERRLIIEIMGRHSNIILVDPKTNVIIDSIKHVRLDQSSYRTVGPGQAYKRPPEQHKVSPVDASEEDVLKHIDFNAGKISSQLVDQFAGLSPLLAEEIVTRAGMVNKQSLPKAFMHVIQPIKEHAYQPEMVLTDKKEYFYLVPLTHIDGKRLSYPTMSQMLDRYFYGKAERDRVRQQAFDLERFLRNEWQKNKRKLKKLRKTLTDADQAAIYQKFGELVTANLYQIKKGDTNAEVIDYYDEEGKSITIELDPLKSPSDNAQAYFKRYNKAKNSIQAVQEQMSLTEKEMDYLDGLLQQMESASPKDLEEIREELMEEGYIKKKQSKKPHKKKKDVKPQLEHYQSSTGIEFLVGKNNTQNEYLTNRLARQDEIWLHTKDIPGSHVVIRSLEPDEDTIKEAATVAAFFSKARMSSSVPVDYTRIRFVKKPNGAKPGYVTYDKQTTVFVTPDEDQVMSLRKR</sequence>
<accession>A0ABU9VJ28</accession>
<keyword evidence="3 5" id="KW-0694">RNA-binding</keyword>
<keyword evidence="9" id="KW-1185">Reference proteome</keyword>
<dbReference type="InterPro" id="IPR043682">
    <property type="entry name" value="RqcH_bacterial"/>
</dbReference>
<dbReference type="InterPro" id="IPR051608">
    <property type="entry name" value="RQC_Subunit_NEMF"/>
</dbReference>
<keyword evidence="2 5" id="KW-0699">rRNA-binding</keyword>
<evidence type="ECO:0000256" key="2">
    <source>
        <dbReference type="ARBA" id="ARBA00022730"/>
    </source>
</evidence>
<evidence type="ECO:0000256" key="4">
    <source>
        <dbReference type="ARBA" id="ARBA00022917"/>
    </source>
</evidence>
<keyword evidence="4 5" id="KW-0648">Protein biosynthesis</keyword>
<feature type="region of interest" description="Disordered" evidence="6">
    <location>
        <begin position="431"/>
        <end position="451"/>
    </location>
</feature>
<evidence type="ECO:0000313" key="8">
    <source>
        <dbReference type="EMBL" id="MEN0643906.1"/>
    </source>
</evidence>
<dbReference type="Pfam" id="PF05670">
    <property type="entry name" value="NFACT-R_1"/>
    <property type="match status" value="1"/>
</dbReference>
<reference evidence="8 9" key="1">
    <citation type="submission" date="2024-03" db="EMBL/GenBank/DDBJ databases">
        <title>Bacilli Hybrid Assemblies.</title>
        <authorList>
            <person name="Kovac J."/>
        </authorList>
    </citation>
    <scope>NUCLEOTIDE SEQUENCE [LARGE SCALE GENOMIC DNA]</scope>
    <source>
        <strain evidence="8 9">FSL R7-0666</strain>
    </source>
</reference>
<dbReference type="HAMAP" id="MF_00844_B">
    <property type="entry name" value="RqcH_B"/>
    <property type="match status" value="1"/>
</dbReference>
<keyword evidence="1 5" id="KW-0820">tRNA-binding</keyword>
<gene>
    <name evidence="5" type="primary">rqcH</name>
    <name evidence="8" type="ORF">MKY91_12160</name>
</gene>
<evidence type="ECO:0000256" key="1">
    <source>
        <dbReference type="ARBA" id="ARBA00022555"/>
    </source>
</evidence>
<organism evidence="8 9">
    <name type="scientific">Alkalicoccobacillus gibsonii</name>
    <dbReference type="NCBI Taxonomy" id="79881"/>
    <lineage>
        <taxon>Bacteria</taxon>
        <taxon>Bacillati</taxon>
        <taxon>Bacillota</taxon>
        <taxon>Bacilli</taxon>
        <taxon>Bacillales</taxon>
        <taxon>Bacillaceae</taxon>
        <taxon>Alkalicoccobacillus</taxon>
    </lineage>
</organism>
<evidence type="ECO:0000256" key="3">
    <source>
        <dbReference type="ARBA" id="ARBA00022884"/>
    </source>
</evidence>
<comment type="caution">
    <text evidence="8">The sequence shown here is derived from an EMBL/GenBank/DDBJ whole genome shotgun (WGS) entry which is preliminary data.</text>
</comment>
<comment type="similarity">
    <text evidence="5">Belongs to the NEMF family.</text>
</comment>
<feature type="domain" description="NFACT RNA-binding" evidence="7">
    <location>
        <begin position="453"/>
        <end position="542"/>
    </location>
</feature>
<dbReference type="RefSeq" id="WP_343130718.1">
    <property type="nucleotide sequence ID" value="NZ_JBCITK010000001.1"/>
</dbReference>
<dbReference type="EMBL" id="JBCITK010000001">
    <property type="protein sequence ID" value="MEN0643906.1"/>
    <property type="molecule type" value="Genomic_DNA"/>
</dbReference>
<comment type="function">
    <text evidence="5">Key component of the ribosome quality control system (RQC), a ribosome-associated complex that mediates the extraction of incompletely synthesized nascent chains from stalled ribosomes and their subsequent degradation. RqcH recruits Ala-charged tRNA, and with RqcP directs the elongation of stalled nascent chains on 50S ribosomal subunits, leading to non-templated C-terminal alanine extensions (Ala tail). The Ala tail promotes nascent chain degradation. May add between 1 and at least 8 Ala residues. Binds to stalled 50S ribosomal subunits.</text>
</comment>
<protein>
    <recommendedName>
        <fullName evidence="5">Rqc2 homolog RqcH</fullName>
        <shortName evidence="5">RqcH</shortName>
    </recommendedName>
</protein>
<evidence type="ECO:0000256" key="5">
    <source>
        <dbReference type="HAMAP-Rule" id="MF_00844"/>
    </source>
</evidence>
<dbReference type="PANTHER" id="PTHR15239">
    <property type="entry name" value="NUCLEAR EXPORT MEDIATOR FACTOR NEMF"/>
    <property type="match status" value="1"/>
</dbReference>
<dbReference type="Gene3D" id="1.10.8.50">
    <property type="match status" value="1"/>
</dbReference>
<comment type="subunit">
    <text evidence="5">Associates with stalled 50S ribosomal subunits. Binds to RqcP.</text>
</comment>
<feature type="compositionally biased region" description="Basic residues" evidence="6">
    <location>
        <begin position="433"/>
        <end position="446"/>
    </location>
</feature>
<evidence type="ECO:0000259" key="7">
    <source>
        <dbReference type="Pfam" id="PF05670"/>
    </source>
</evidence>